<comment type="caution">
    <text evidence="1">The sequence shown here is derived from an EMBL/GenBank/DDBJ whole genome shotgun (WGS) entry which is preliminary data.</text>
</comment>
<dbReference type="Proteomes" id="UP001499951">
    <property type="component" value="Unassembled WGS sequence"/>
</dbReference>
<organism evidence="1 2">
    <name type="scientific">Rhizomicrobium electricum</name>
    <dbReference type="NCBI Taxonomy" id="480070"/>
    <lineage>
        <taxon>Bacteria</taxon>
        <taxon>Pseudomonadati</taxon>
        <taxon>Pseudomonadota</taxon>
        <taxon>Alphaproteobacteria</taxon>
        <taxon>Micropepsales</taxon>
        <taxon>Micropepsaceae</taxon>
        <taxon>Rhizomicrobium</taxon>
    </lineage>
</organism>
<proteinExistence type="predicted"/>
<dbReference type="Gene3D" id="1.10.10.10">
    <property type="entry name" value="Winged helix-like DNA-binding domain superfamily/Winged helix DNA-binding domain"/>
    <property type="match status" value="1"/>
</dbReference>
<sequence>MAEPGSFARLLALIDAMRLSSRDVSLPGVVLFLHVCENDGIAIKDLVYLSGYGESLVSRAVDRLRGESKLAGFDGALVTVTRHPEDGRRRLVYLTEAGRALKARIDNALTGVPEEV</sequence>
<evidence type="ECO:0000313" key="2">
    <source>
        <dbReference type="Proteomes" id="UP001499951"/>
    </source>
</evidence>
<dbReference type="SUPFAM" id="SSF46785">
    <property type="entry name" value="Winged helix' DNA-binding domain"/>
    <property type="match status" value="1"/>
</dbReference>
<gene>
    <name evidence="1" type="ORF">GCM10008942_31250</name>
</gene>
<dbReference type="RefSeq" id="WP_166936985.1">
    <property type="nucleotide sequence ID" value="NZ_BAAADD010000008.1"/>
</dbReference>
<name>A0ABN1F1Q9_9PROT</name>
<protein>
    <recommendedName>
        <fullName evidence="3">MarR family transcriptional regulator</fullName>
    </recommendedName>
</protein>
<dbReference type="InterPro" id="IPR036390">
    <property type="entry name" value="WH_DNA-bd_sf"/>
</dbReference>
<keyword evidence="2" id="KW-1185">Reference proteome</keyword>
<accession>A0ABN1F1Q9</accession>
<reference evidence="1 2" key="1">
    <citation type="journal article" date="2019" name="Int. J. Syst. Evol. Microbiol.">
        <title>The Global Catalogue of Microorganisms (GCM) 10K type strain sequencing project: providing services to taxonomists for standard genome sequencing and annotation.</title>
        <authorList>
            <consortium name="The Broad Institute Genomics Platform"/>
            <consortium name="The Broad Institute Genome Sequencing Center for Infectious Disease"/>
            <person name="Wu L."/>
            <person name="Ma J."/>
        </authorList>
    </citation>
    <scope>NUCLEOTIDE SEQUENCE [LARGE SCALE GENOMIC DNA]</scope>
    <source>
        <strain evidence="1 2">JCM 15089</strain>
    </source>
</reference>
<evidence type="ECO:0008006" key="3">
    <source>
        <dbReference type="Google" id="ProtNLM"/>
    </source>
</evidence>
<dbReference type="InterPro" id="IPR036388">
    <property type="entry name" value="WH-like_DNA-bd_sf"/>
</dbReference>
<evidence type="ECO:0000313" key="1">
    <source>
        <dbReference type="EMBL" id="GAA0580100.1"/>
    </source>
</evidence>
<dbReference type="EMBL" id="BAAADD010000008">
    <property type="protein sequence ID" value="GAA0580100.1"/>
    <property type="molecule type" value="Genomic_DNA"/>
</dbReference>